<keyword evidence="4" id="KW-1185">Reference proteome</keyword>
<name>A0A067A2D0_HYDMR</name>
<evidence type="ECO:0000259" key="2">
    <source>
        <dbReference type="Pfam" id="PF09835"/>
    </source>
</evidence>
<proteinExistence type="predicted"/>
<keyword evidence="1" id="KW-0472">Membrane</keyword>
<keyword evidence="1" id="KW-1133">Transmembrane helix</keyword>
<reference evidence="3 4" key="1">
    <citation type="submission" date="2014-04" db="EMBL/GenBank/DDBJ databases">
        <title>Draft genome sequence of Hydrogenovibrio marinus MH-110, a model organism for aerobic H2 metabolism.</title>
        <authorList>
            <person name="Cha H.J."/>
            <person name="Jo B.H."/>
            <person name="Hwang B.H."/>
        </authorList>
    </citation>
    <scope>NUCLEOTIDE SEQUENCE [LARGE SCALE GENOMIC DNA]</scope>
    <source>
        <strain evidence="3 4">MH-110</strain>
    </source>
</reference>
<feature type="transmembrane region" description="Helical" evidence="1">
    <location>
        <begin position="135"/>
        <end position="158"/>
    </location>
</feature>
<feature type="transmembrane region" description="Helical" evidence="1">
    <location>
        <begin position="47"/>
        <end position="71"/>
    </location>
</feature>
<evidence type="ECO:0000313" key="3">
    <source>
        <dbReference type="EMBL" id="KDN96530.1"/>
    </source>
</evidence>
<comment type="caution">
    <text evidence="3">The sequence shown here is derived from an EMBL/GenBank/DDBJ whole genome shotgun (WGS) entry which is preliminary data.</text>
</comment>
<dbReference type="InterPro" id="IPR018639">
    <property type="entry name" value="DUF2062"/>
</dbReference>
<dbReference type="PANTHER" id="PTHR40547">
    <property type="entry name" value="SLL0298 PROTEIN"/>
    <property type="match status" value="1"/>
</dbReference>
<dbReference type="EMBL" id="JMIU01000001">
    <property type="protein sequence ID" value="KDN96530.1"/>
    <property type="molecule type" value="Genomic_DNA"/>
</dbReference>
<evidence type="ECO:0000313" key="4">
    <source>
        <dbReference type="Proteomes" id="UP000027341"/>
    </source>
</evidence>
<dbReference type="AlphaFoldDB" id="A0A067A2D0"/>
<evidence type="ECO:0000256" key="1">
    <source>
        <dbReference type="SAM" id="Phobius"/>
    </source>
</evidence>
<dbReference type="Pfam" id="PF09835">
    <property type="entry name" value="DUF2062"/>
    <property type="match status" value="1"/>
</dbReference>
<accession>A0A067A2D0</accession>
<dbReference type="STRING" id="28885.EI16_09740"/>
<keyword evidence="1" id="KW-0812">Transmembrane</keyword>
<sequence length="179" mass="20559">MKRYLHLKVVQIGRKVKRSPFLNKYFPKFKDPVYWAGDRMSFARAGFVGAFCMMLPIPFQMLLGSIIAYYVRANIPFATALAWITNPLTMGPIWYGGYRFGTWVLNTPSSAELAGHAQNIPIASSQWFSEVFPTIWQPFFLGNVMLGVIFGSIFYVLIGYFPYIKRFLVWAFSVRHSNS</sequence>
<dbReference type="PANTHER" id="PTHR40547:SF1">
    <property type="entry name" value="SLL0298 PROTEIN"/>
    <property type="match status" value="1"/>
</dbReference>
<feature type="domain" description="DUF2062" evidence="2">
    <location>
        <begin position="29"/>
        <end position="161"/>
    </location>
</feature>
<dbReference type="RefSeq" id="WP_029912871.1">
    <property type="nucleotide sequence ID" value="NZ_AP020335.1"/>
</dbReference>
<protein>
    <recommendedName>
        <fullName evidence="2">DUF2062 domain-containing protein</fullName>
    </recommendedName>
</protein>
<dbReference type="Proteomes" id="UP000027341">
    <property type="component" value="Unassembled WGS sequence"/>
</dbReference>
<gene>
    <name evidence="3" type="ORF">EI16_09740</name>
</gene>
<organism evidence="3 4">
    <name type="scientific">Hydrogenovibrio marinus</name>
    <dbReference type="NCBI Taxonomy" id="28885"/>
    <lineage>
        <taxon>Bacteria</taxon>
        <taxon>Pseudomonadati</taxon>
        <taxon>Pseudomonadota</taxon>
        <taxon>Gammaproteobacteria</taxon>
        <taxon>Thiotrichales</taxon>
        <taxon>Piscirickettsiaceae</taxon>
        <taxon>Hydrogenovibrio</taxon>
    </lineage>
</organism>